<organism evidence="1 2">
    <name type="scientific">Nonomuraea marmarensis</name>
    <dbReference type="NCBI Taxonomy" id="3351344"/>
    <lineage>
        <taxon>Bacteria</taxon>
        <taxon>Bacillati</taxon>
        <taxon>Actinomycetota</taxon>
        <taxon>Actinomycetes</taxon>
        <taxon>Streptosporangiales</taxon>
        <taxon>Streptosporangiaceae</taxon>
        <taxon>Nonomuraea</taxon>
    </lineage>
</organism>
<dbReference type="RefSeq" id="WP_393165826.1">
    <property type="nucleotide sequence ID" value="NZ_JBICRM010000008.1"/>
</dbReference>
<evidence type="ECO:0000313" key="2">
    <source>
        <dbReference type="Proteomes" id="UP001603978"/>
    </source>
</evidence>
<dbReference type="SUPFAM" id="SSF50475">
    <property type="entry name" value="FMN-binding split barrel"/>
    <property type="match status" value="1"/>
</dbReference>
<evidence type="ECO:0000313" key="1">
    <source>
        <dbReference type="EMBL" id="MFG1704620.1"/>
    </source>
</evidence>
<dbReference type="Proteomes" id="UP001603978">
    <property type="component" value="Unassembled WGS sequence"/>
</dbReference>
<reference evidence="1 2" key="1">
    <citation type="submission" date="2024-10" db="EMBL/GenBank/DDBJ databases">
        <authorList>
            <person name="Topkara A.R."/>
            <person name="Saygin H."/>
        </authorList>
    </citation>
    <scope>NUCLEOTIDE SEQUENCE [LARGE SCALE GENOMIC DNA]</scope>
    <source>
        <strain evidence="1 2">M3C6</strain>
    </source>
</reference>
<dbReference type="EMBL" id="JBICRM010000008">
    <property type="protein sequence ID" value="MFG1704620.1"/>
    <property type="molecule type" value="Genomic_DNA"/>
</dbReference>
<accession>A0ABW7AB82</accession>
<protein>
    <submittedName>
        <fullName evidence="1">Pyridoxamine 5'-phosphate oxidase family protein</fullName>
    </submittedName>
</protein>
<comment type="caution">
    <text evidence="1">The sequence shown here is derived from an EMBL/GenBank/DDBJ whole genome shotgun (WGS) entry which is preliminary data.</text>
</comment>
<sequence>MSAPPRPVEGFLAGPHLATFTTARPDGSSHVVPVRFTWDGTSGLARILTRAMNLNL</sequence>
<gene>
    <name evidence="1" type="ORF">ACFLIM_15635</name>
</gene>
<dbReference type="Gene3D" id="2.30.110.10">
    <property type="entry name" value="Electron Transport, Fmn-binding Protein, Chain A"/>
    <property type="match status" value="1"/>
</dbReference>
<name>A0ABW7AB82_9ACTN</name>
<proteinExistence type="predicted"/>
<dbReference type="InterPro" id="IPR012349">
    <property type="entry name" value="Split_barrel_FMN-bd"/>
</dbReference>
<keyword evidence="2" id="KW-1185">Reference proteome</keyword>